<feature type="region of interest" description="Disordered" evidence="1">
    <location>
        <begin position="707"/>
        <end position="731"/>
    </location>
</feature>
<dbReference type="Proteomes" id="UP001324427">
    <property type="component" value="Unassembled WGS sequence"/>
</dbReference>
<dbReference type="EMBL" id="JAVFHQ010000032">
    <property type="protein sequence ID" value="KAK4543407.1"/>
    <property type="molecule type" value="Genomic_DNA"/>
</dbReference>
<dbReference type="AlphaFoldDB" id="A0AAV9JDP5"/>
<proteinExistence type="predicted"/>
<feature type="region of interest" description="Disordered" evidence="1">
    <location>
        <begin position="455"/>
        <end position="497"/>
    </location>
</feature>
<evidence type="ECO:0000313" key="3">
    <source>
        <dbReference type="Proteomes" id="UP001324427"/>
    </source>
</evidence>
<feature type="compositionally biased region" description="Polar residues" evidence="1">
    <location>
        <begin position="534"/>
        <end position="543"/>
    </location>
</feature>
<reference evidence="2 3" key="1">
    <citation type="submission" date="2021-11" db="EMBL/GenBank/DDBJ databases">
        <title>Black yeast isolated from Biological Soil Crust.</title>
        <authorList>
            <person name="Kurbessoian T."/>
        </authorList>
    </citation>
    <scope>NUCLEOTIDE SEQUENCE [LARGE SCALE GENOMIC DNA]</scope>
    <source>
        <strain evidence="2 3">CCFEE 5522</strain>
    </source>
</reference>
<comment type="caution">
    <text evidence="2">The sequence shown here is derived from an EMBL/GenBank/DDBJ whole genome shotgun (WGS) entry which is preliminary data.</text>
</comment>
<feature type="compositionally biased region" description="Polar residues" evidence="1">
    <location>
        <begin position="455"/>
        <end position="490"/>
    </location>
</feature>
<organism evidence="2 3">
    <name type="scientific">Oleoguttula mirabilis</name>
    <dbReference type="NCBI Taxonomy" id="1507867"/>
    <lineage>
        <taxon>Eukaryota</taxon>
        <taxon>Fungi</taxon>
        <taxon>Dikarya</taxon>
        <taxon>Ascomycota</taxon>
        <taxon>Pezizomycotina</taxon>
        <taxon>Dothideomycetes</taxon>
        <taxon>Dothideomycetidae</taxon>
        <taxon>Mycosphaerellales</taxon>
        <taxon>Teratosphaeriaceae</taxon>
        <taxon>Oleoguttula</taxon>
    </lineage>
</organism>
<protein>
    <submittedName>
        <fullName evidence="2">Uncharacterized protein</fullName>
    </submittedName>
</protein>
<evidence type="ECO:0000313" key="2">
    <source>
        <dbReference type="EMBL" id="KAK4543407.1"/>
    </source>
</evidence>
<feature type="region of interest" description="Disordered" evidence="1">
    <location>
        <begin position="55"/>
        <end position="106"/>
    </location>
</feature>
<gene>
    <name evidence="2" type="ORF">LTR36_005550</name>
</gene>
<feature type="compositionally biased region" description="Polar residues" evidence="1">
    <location>
        <begin position="622"/>
        <end position="635"/>
    </location>
</feature>
<name>A0AAV9JDP5_9PEZI</name>
<feature type="region of interest" description="Disordered" evidence="1">
    <location>
        <begin position="270"/>
        <end position="315"/>
    </location>
</feature>
<evidence type="ECO:0000256" key="1">
    <source>
        <dbReference type="SAM" id="MobiDB-lite"/>
    </source>
</evidence>
<feature type="region of interest" description="Disordered" evidence="1">
    <location>
        <begin position="619"/>
        <end position="662"/>
    </location>
</feature>
<feature type="region of interest" description="Disordered" evidence="1">
    <location>
        <begin position="531"/>
        <end position="557"/>
    </location>
</feature>
<feature type="compositionally biased region" description="Low complexity" evidence="1">
    <location>
        <begin position="82"/>
        <end position="94"/>
    </location>
</feature>
<feature type="region of interest" description="Disordered" evidence="1">
    <location>
        <begin position="782"/>
        <end position="839"/>
    </location>
</feature>
<accession>A0AAV9JDP5</accession>
<sequence>MSHAQAKLARQTKRIQEAEAALTAPNLVDRQTSRGKGKLWKPFDFNADATHADATHADAGSDSRAPTAETRVNVFRAPTRDSSQSRSMSSLSQRTAGTIQSDVERQDSGFVDASGFQVFTGRKNRRNIEQLSAYEDKPEEKQTTVEATFDPRAIYEVFGNALPAPEFMEQNLGYRDGQLQFIQHPNGDVSAHQWSATRYIWENIGQFSNIRKKIEGQLAADRLKGETAYQTLQLHSLAYFRTVAKQREASVMGTPFGLKEIQALMPEVRPVQSAPTPKKPVATVQTPIPPPENLTITHDDAESSTTESRGQAGMDYPYSYEGYPGYTGYGGYGGQQCNYGYQYPLPTGPRAERQPRLQNPYDHGMQDPFYSANSYRSTYGLAYGGQTGRYSTYEQPSRVSEKTPALNYDYHFPAAPDARQVQPSTAPLDEQARANDLYDRSNAAQSLSDYYVRKSGSQFSSSEPGLPPSTDTQHTSNLVCGSTGVGSTPLPTKPVTPLSTRIYMKDQLRKIGDQAEKRSLSQANIRTVLYDPFRSQSGQSGANTEHDDAPESVQQASPEIKRTVANPSGLPAHLQPPVAHHAPIGQTFSATVGAPRLTPIGSVENLKQSSPDTYWSKREADINSSSEQDKPTPQNFKGPFFGDYPGMPGSSAKKKPSAPVNRTHDEALNDWWMNGKTFARQEEFYQRVKTSYKDIGFLQTSTSSPAALASIGTPPKKPAPRSPVSVGTSDDPMTRLLIPVLENLSSYVQGPAEKRRGYFSQWCQPPDWCIDRSPPGNQSFYDSEWGQPPARVGRDPRYRPLPTPTTGTGGGVESVRFGGFSSPQGPRQGDSRLTVGGGLDRRFAFG</sequence>
<keyword evidence="3" id="KW-1185">Reference proteome</keyword>